<evidence type="ECO:0000313" key="4">
    <source>
        <dbReference type="Proteomes" id="UP000621307"/>
    </source>
</evidence>
<evidence type="ECO:0000313" key="3">
    <source>
        <dbReference type="EMBL" id="MBD2254503.1"/>
    </source>
</evidence>
<dbReference type="PANTHER" id="PTHR43630:SF2">
    <property type="entry name" value="GLYCOSYLTRANSFERASE"/>
    <property type="match status" value="1"/>
</dbReference>
<dbReference type="Pfam" id="PF00535">
    <property type="entry name" value="Glycos_transf_2"/>
    <property type="match status" value="1"/>
</dbReference>
<accession>A0ABR8BK83</accession>
<dbReference type="EMBL" id="JACJQL010000054">
    <property type="protein sequence ID" value="MBD2254503.1"/>
    <property type="molecule type" value="Genomic_DNA"/>
</dbReference>
<dbReference type="Gene3D" id="3.90.550.10">
    <property type="entry name" value="Spore Coat Polysaccharide Biosynthesis Protein SpsA, Chain A"/>
    <property type="match status" value="1"/>
</dbReference>
<proteinExistence type="predicted"/>
<evidence type="ECO:0000256" key="1">
    <source>
        <dbReference type="SAM" id="Phobius"/>
    </source>
</evidence>
<keyword evidence="1" id="KW-1133">Transmembrane helix</keyword>
<organism evidence="3 4">
    <name type="scientific">Nostoc parmelioides FACHB-3921</name>
    <dbReference type="NCBI Taxonomy" id="2692909"/>
    <lineage>
        <taxon>Bacteria</taxon>
        <taxon>Bacillati</taxon>
        <taxon>Cyanobacteriota</taxon>
        <taxon>Cyanophyceae</taxon>
        <taxon>Nostocales</taxon>
        <taxon>Nostocaceae</taxon>
        <taxon>Nostoc</taxon>
    </lineage>
</organism>
<protein>
    <submittedName>
        <fullName evidence="3">Glycosyltransferase family 2 protein</fullName>
    </submittedName>
</protein>
<keyword evidence="1" id="KW-0812">Transmembrane</keyword>
<dbReference type="InterPro" id="IPR001173">
    <property type="entry name" value="Glyco_trans_2-like"/>
</dbReference>
<dbReference type="PANTHER" id="PTHR43630">
    <property type="entry name" value="POLY-BETA-1,6-N-ACETYL-D-GLUCOSAMINE SYNTHASE"/>
    <property type="match status" value="1"/>
</dbReference>
<gene>
    <name evidence="3" type="ORF">H6G14_24985</name>
</gene>
<dbReference type="Proteomes" id="UP000621307">
    <property type="component" value="Unassembled WGS sequence"/>
</dbReference>
<dbReference type="RefSeq" id="WP_190570691.1">
    <property type="nucleotide sequence ID" value="NZ_JACJQL010000054.1"/>
</dbReference>
<evidence type="ECO:0000259" key="2">
    <source>
        <dbReference type="Pfam" id="PF00535"/>
    </source>
</evidence>
<keyword evidence="4" id="KW-1185">Reference proteome</keyword>
<reference evidence="3 4" key="1">
    <citation type="journal article" date="2020" name="ISME J.">
        <title>Comparative genomics reveals insights into cyanobacterial evolution and habitat adaptation.</title>
        <authorList>
            <person name="Chen M.Y."/>
            <person name="Teng W.K."/>
            <person name="Zhao L."/>
            <person name="Hu C.X."/>
            <person name="Zhou Y.K."/>
            <person name="Han B.P."/>
            <person name="Song L.R."/>
            <person name="Shu W.S."/>
        </authorList>
    </citation>
    <scope>NUCLEOTIDE SEQUENCE [LARGE SCALE GENOMIC DNA]</scope>
    <source>
        <strain evidence="3 4">FACHB-3921</strain>
    </source>
</reference>
<sequence>MLEQITPLILTYNETPNIARTLKHLTWAKQIIVIDSYSTDATLEILESYSQVKFFKRKFDTHSQQWNYGLEQVQSPWVLSLDADYSLTDELIYEISTLPFDGSIDGYFAKFKYCVFGKPLKGTILPPRQVLFRRDKATYIDDGHTQFLQVNGNSAMLSGYIHHDDRKPLSRWLWAQDRYMVLEVQKILTTPSNELSQGDRIRKQKVIAPFIILFYCLILKGGILDGWHGWYYAFQRFLAEILLSIRLIETEKLNS</sequence>
<name>A0ABR8BK83_9NOSO</name>
<keyword evidence="1" id="KW-0472">Membrane</keyword>
<comment type="caution">
    <text evidence="3">The sequence shown here is derived from an EMBL/GenBank/DDBJ whole genome shotgun (WGS) entry which is preliminary data.</text>
</comment>
<dbReference type="SUPFAM" id="SSF53448">
    <property type="entry name" value="Nucleotide-diphospho-sugar transferases"/>
    <property type="match status" value="1"/>
</dbReference>
<feature type="domain" description="Glycosyltransferase 2-like" evidence="2">
    <location>
        <begin position="9"/>
        <end position="95"/>
    </location>
</feature>
<feature type="transmembrane region" description="Helical" evidence="1">
    <location>
        <begin position="206"/>
        <end position="224"/>
    </location>
</feature>
<dbReference type="CDD" id="cd02511">
    <property type="entry name" value="Beta4Glucosyltransferase"/>
    <property type="match status" value="1"/>
</dbReference>
<dbReference type="InterPro" id="IPR029044">
    <property type="entry name" value="Nucleotide-diphossugar_trans"/>
</dbReference>